<dbReference type="SUPFAM" id="SSF52096">
    <property type="entry name" value="ClpP/crotonase"/>
    <property type="match status" value="1"/>
</dbReference>
<organism evidence="1 2">
    <name type="scientific">Sphingorhabdus arenilitoris</name>
    <dbReference type="NCBI Taxonomy" id="1490041"/>
    <lineage>
        <taxon>Bacteria</taxon>
        <taxon>Pseudomonadati</taxon>
        <taxon>Pseudomonadota</taxon>
        <taxon>Alphaproteobacteria</taxon>
        <taxon>Sphingomonadales</taxon>
        <taxon>Sphingomonadaceae</taxon>
        <taxon>Sphingorhabdus</taxon>
    </lineage>
</organism>
<accession>A0ABV8RK14</accession>
<dbReference type="Gene3D" id="3.90.226.10">
    <property type="entry name" value="2-enoyl-CoA Hydratase, Chain A, domain 1"/>
    <property type="match status" value="1"/>
</dbReference>
<dbReference type="CDD" id="cd06558">
    <property type="entry name" value="crotonase-like"/>
    <property type="match status" value="1"/>
</dbReference>
<sequence>MTATIDIQNNIALITMDDGKANAINFDMLAALNEAVDKAEADAKAIVLAGRENRFSGGFDLNAFASLGPEGVYKLLDAGAEFLLRLYGGPLPVVAACTGHAIAMGTFILHACDTRIGAAGEFKLGANETITGMNLPIFAIELAKARLNPVHYTRAMVQAFIYDPKGAVEAGYLDMLTDADKVVDTATGIAGQLSQLPGSAYAYNKRAMRKETLAAIKASIGKHHG</sequence>
<dbReference type="PANTHER" id="PTHR11941">
    <property type="entry name" value="ENOYL-COA HYDRATASE-RELATED"/>
    <property type="match status" value="1"/>
</dbReference>
<dbReference type="Proteomes" id="UP001595887">
    <property type="component" value="Unassembled WGS sequence"/>
</dbReference>
<dbReference type="NCBIfam" id="NF004858">
    <property type="entry name" value="PRK06213.1"/>
    <property type="match status" value="1"/>
</dbReference>
<reference evidence="2" key="1">
    <citation type="journal article" date="2019" name="Int. J. Syst. Evol. Microbiol.">
        <title>The Global Catalogue of Microorganisms (GCM) 10K type strain sequencing project: providing services to taxonomists for standard genome sequencing and annotation.</title>
        <authorList>
            <consortium name="The Broad Institute Genomics Platform"/>
            <consortium name="The Broad Institute Genome Sequencing Center for Infectious Disease"/>
            <person name="Wu L."/>
            <person name="Ma J."/>
        </authorList>
    </citation>
    <scope>NUCLEOTIDE SEQUENCE [LARGE SCALE GENOMIC DNA]</scope>
    <source>
        <strain evidence="2">CECT 8531</strain>
    </source>
</reference>
<dbReference type="RefSeq" id="WP_381423484.1">
    <property type="nucleotide sequence ID" value="NZ_JBHSDH010000013.1"/>
</dbReference>
<dbReference type="PANTHER" id="PTHR11941:SF54">
    <property type="entry name" value="ENOYL-COA HYDRATASE, MITOCHONDRIAL"/>
    <property type="match status" value="1"/>
</dbReference>
<dbReference type="InterPro" id="IPR029045">
    <property type="entry name" value="ClpP/crotonase-like_dom_sf"/>
</dbReference>
<proteinExistence type="predicted"/>
<name>A0ABV8RK14_9SPHN</name>
<dbReference type="Pfam" id="PF00378">
    <property type="entry name" value="ECH_1"/>
    <property type="match status" value="1"/>
</dbReference>
<dbReference type="InterPro" id="IPR001753">
    <property type="entry name" value="Enoyl-CoA_hydra/iso"/>
</dbReference>
<protein>
    <submittedName>
        <fullName evidence="1">Crotonase/enoyl-CoA hydratase family protein</fullName>
    </submittedName>
</protein>
<gene>
    <name evidence="1" type="ORF">ACFOWX_09430</name>
</gene>
<comment type="caution">
    <text evidence="1">The sequence shown here is derived from an EMBL/GenBank/DDBJ whole genome shotgun (WGS) entry which is preliminary data.</text>
</comment>
<evidence type="ECO:0000313" key="2">
    <source>
        <dbReference type="Proteomes" id="UP001595887"/>
    </source>
</evidence>
<keyword evidence="2" id="KW-1185">Reference proteome</keyword>
<dbReference type="EMBL" id="JBHSDH010000013">
    <property type="protein sequence ID" value="MFC4292631.1"/>
    <property type="molecule type" value="Genomic_DNA"/>
</dbReference>
<evidence type="ECO:0000313" key="1">
    <source>
        <dbReference type="EMBL" id="MFC4292631.1"/>
    </source>
</evidence>